<evidence type="ECO:0000313" key="2">
    <source>
        <dbReference type="EMBL" id="MBA4616288.1"/>
    </source>
</evidence>
<dbReference type="EMBL" id="GISG01010872">
    <property type="protein sequence ID" value="MBA4616288.1"/>
    <property type="molecule type" value="Transcribed_RNA"/>
</dbReference>
<organism evidence="2">
    <name type="scientific">Opuntia streptacantha</name>
    <name type="common">Prickly pear cactus</name>
    <name type="synonym">Opuntia cardona</name>
    <dbReference type="NCBI Taxonomy" id="393608"/>
    <lineage>
        <taxon>Eukaryota</taxon>
        <taxon>Viridiplantae</taxon>
        <taxon>Streptophyta</taxon>
        <taxon>Embryophyta</taxon>
        <taxon>Tracheophyta</taxon>
        <taxon>Spermatophyta</taxon>
        <taxon>Magnoliopsida</taxon>
        <taxon>eudicotyledons</taxon>
        <taxon>Gunneridae</taxon>
        <taxon>Pentapetalae</taxon>
        <taxon>Caryophyllales</taxon>
        <taxon>Cactineae</taxon>
        <taxon>Cactaceae</taxon>
        <taxon>Opuntioideae</taxon>
        <taxon>Opuntia</taxon>
    </lineage>
</organism>
<feature type="compositionally biased region" description="Polar residues" evidence="1">
    <location>
        <begin position="7"/>
        <end position="17"/>
    </location>
</feature>
<proteinExistence type="predicted"/>
<accession>A0A7C9CJT8</accession>
<sequence>MMFGRSSFRNMVGSTHRSAPRAPPHLEKLKSAYYRKYATGETGFTLSMVASGSNLNEKLKGLEVHIVEHVGDSDDGDSGGTPNQVEPIAPAESRSPVNIVSCARKRKSAEGMSSDDKRQCWVIGRIGMK</sequence>
<feature type="region of interest" description="Disordered" evidence="1">
    <location>
        <begin position="70"/>
        <end position="96"/>
    </location>
</feature>
<reference evidence="2" key="2">
    <citation type="submission" date="2020-07" db="EMBL/GenBank/DDBJ databases">
        <authorList>
            <person name="Vera ALvarez R."/>
            <person name="Arias-Moreno D.M."/>
            <person name="Jimenez-Jacinto V."/>
            <person name="Jimenez-Bremont J.F."/>
            <person name="Swaminathan K."/>
            <person name="Moose S.P."/>
            <person name="Guerrero-Gonzalez M.L."/>
            <person name="Marino-Ramirez L."/>
            <person name="Landsman D."/>
            <person name="Rodriguez-Kessler M."/>
            <person name="Delgado-Sanchez P."/>
        </authorList>
    </citation>
    <scope>NUCLEOTIDE SEQUENCE</scope>
    <source>
        <tissue evidence="2">Cladode</tissue>
    </source>
</reference>
<reference evidence="2" key="1">
    <citation type="journal article" date="2013" name="J. Plant Res.">
        <title>Effect of fungi and light on seed germination of three Opuntia species from semiarid lands of central Mexico.</title>
        <authorList>
            <person name="Delgado-Sanchez P."/>
            <person name="Jimenez-Bremont J.F."/>
            <person name="Guerrero-Gonzalez Mde L."/>
            <person name="Flores J."/>
        </authorList>
    </citation>
    <scope>NUCLEOTIDE SEQUENCE</scope>
    <source>
        <tissue evidence="2">Cladode</tissue>
    </source>
</reference>
<feature type="region of interest" description="Disordered" evidence="1">
    <location>
        <begin position="1"/>
        <end position="24"/>
    </location>
</feature>
<dbReference type="AlphaFoldDB" id="A0A7C9CJT8"/>
<protein>
    <submittedName>
        <fullName evidence="2">Uncharacterized protein</fullName>
    </submittedName>
</protein>
<name>A0A7C9CJT8_OPUST</name>
<evidence type="ECO:0000256" key="1">
    <source>
        <dbReference type="SAM" id="MobiDB-lite"/>
    </source>
</evidence>